<dbReference type="AlphaFoldDB" id="A0AAV7P2T4"/>
<dbReference type="GO" id="GO:0051715">
    <property type="term" value="P:cytolysis in another organism"/>
    <property type="evidence" value="ECO:0007669"/>
    <property type="project" value="InterPro"/>
</dbReference>
<keyword evidence="3" id="KW-1052">Target cell membrane</keyword>
<keyword evidence="4" id="KW-1053">Target membrane</keyword>
<sequence length="174" mass="19760">MCNKMSIEEMVLKLTSTRCVGIEITNTTKSLTLQGARTFCESGYNSIPPALTIPPGETENCVFVKKDLAPTGSVGLLIYNCGKFSLAIMFSNPFDYNIYKVWYGIHILEGTKEHHNLEELYRDMYYKMSPNRFFDKAEVSKSTKSIALHYEGYHVIATMSFDSKAILKVKIEEK</sequence>
<dbReference type="InterPro" id="IPR050677">
    <property type="entry name" value="Actinoporin_PFT"/>
</dbReference>
<dbReference type="InterPro" id="IPR009104">
    <property type="entry name" value="Anemon_actinoporin-like"/>
</dbReference>
<evidence type="ECO:0000313" key="7">
    <source>
        <dbReference type="Proteomes" id="UP001066276"/>
    </source>
</evidence>
<name>A0AAV7P2T4_PLEWA</name>
<dbReference type="Gene3D" id="2.60.270.20">
    <property type="entry name" value="Cytolysin/lectin"/>
    <property type="match status" value="1"/>
</dbReference>
<keyword evidence="5" id="KW-0166">Nematocyst</keyword>
<dbReference type="SUPFAM" id="SSF63724">
    <property type="entry name" value="Cytolysin/lectin"/>
    <property type="match status" value="1"/>
</dbReference>
<gene>
    <name evidence="6" type="ORF">NDU88_000530</name>
</gene>
<evidence type="ECO:0000256" key="2">
    <source>
        <dbReference type="ARBA" id="ARBA00004532"/>
    </source>
</evidence>
<dbReference type="Proteomes" id="UP001066276">
    <property type="component" value="Chromosome 7"/>
</dbReference>
<evidence type="ECO:0000256" key="4">
    <source>
        <dbReference type="ARBA" id="ARBA00023298"/>
    </source>
</evidence>
<dbReference type="EMBL" id="JANPWB010000011">
    <property type="protein sequence ID" value="KAJ1122024.1"/>
    <property type="molecule type" value="Genomic_DNA"/>
</dbReference>
<dbReference type="Pfam" id="PF06369">
    <property type="entry name" value="Anemone_cytotox"/>
    <property type="match status" value="1"/>
</dbReference>
<evidence type="ECO:0000256" key="3">
    <source>
        <dbReference type="ARBA" id="ARBA00022537"/>
    </source>
</evidence>
<comment type="subcellular location">
    <subcellularLocation>
        <location evidence="2">Nematocyst</location>
    </subcellularLocation>
    <subcellularLocation>
        <location evidence="1">Target cell membrane</location>
    </subcellularLocation>
</comment>
<dbReference type="GO" id="GO:0006812">
    <property type="term" value="P:monoatomic cation transport"/>
    <property type="evidence" value="ECO:0007669"/>
    <property type="project" value="InterPro"/>
</dbReference>
<evidence type="ECO:0000313" key="6">
    <source>
        <dbReference type="EMBL" id="KAJ1122024.1"/>
    </source>
</evidence>
<keyword evidence="4" id="KW-0472">Membrane</keyword>
<accession>A0AAV7P2T4</accession>
<evidence type="ECO:0000256" key="1">
    <source>
        <dbReference type="ARBA" id="ARBA00004175"/>
    </source>
</evidence>
<reference evidence="6" key="1">
    <citation type="journal article" date="2022" name="bioRxiv">
        <title>Sequencing and chromosome-scale assembly of the giantPleurodeles waltlgenome.</title>
        <authorList>
            <person name="Brown T."/>
            <person name="Elewa A."/>
            <person name="Iarovenko S."/>
            <person name="Subramanian E."/>
            <person name="Araus A.J."/>
            <person name="Petzold A."/>
            <person name="Susuki M."/>
            <person name="Suzuki K.-i.T."/>
            <person name="Hayashi T."/>
            <person name="Toyoda A."/>
            <person name="Oliveira C."/>
            <person name="Osipova E."/>
            <person name="Leigh N.D."/>
            <person name="Simon A."/>
            <person name="Yun M.H."/>
        </authorList>
    </citation>
    <scope>NUCLEOTIDE SEQUENCE</scope>
    <source>
        <strain evidence="6">20211129_DDA</strain>
        <tissue evidence="6">Liver</tissue>
    </source>
</reference>
<comment type="caution">
    <text evidence="6">The sequence shown here is derived from an EMBL/GenBank/DDBJ whole genome shotgun (WGS) entry which is preliminary data.</text>
</comment>
<proteinExistence type="predicted"/>
<dbReference type="PANTHER" id="PTHR40388:SF1">
    <property type="entry name" value="BRYOPORIN"/>
    <property type="match status" value="1"/>
</dbReference>
<dbReference type="GO" id="GO:0015267">
    <property type="term" value="F:channel activity"/>
    <property type="evidence" value="ECO:0007669"/>
    <property type="project" value="InterPro"/>
</dbReference>
<dbReference type="GO" id="GO:0044218">
    <property type="term" value="C:other organism cell membrane"/>
    <property type="evidence" value="ECO:0007669"/>
    <property type="project" value="UniProtKB-KW"/>
</dbReference>
<dbReference type="GO" id="GO:0046931">
    <property type="term" value="P:pore complex assembly"/>
    <property type="evidence" value="ECO:0007669"/>
    <property type="project" value="InterPro"/>
</dbReference>
<dbReference type="GO" id="GO:0046930">
    <property type="term" value="C:pore complex"/>
    <property type="evidence" value="ECO:0007669"/>
    <property type="project" value="InterPro"/>
</dbReference>
<keyword evidence="7" id="KW-1185">Reference proteome</keyword>
<dbReference type="GO" id="GO:0042151">
    <property type="term" value="C:nematocyst"/>
    <property type="evidence" value="ECO:0007669"/>
    <property type="project" value="UniProtKB-SubCell"/>
</dbReference>
<protein>
    <submittedName>
        <fullName evidence="6">Uncharacterized protein</fullName>
    </submittedName>
</protein>
<dbReference type="InterPro" id="IPR015926">
    <property type="entry name" value="Cytolysin/lectin"/>
</dbReference>
<dbReference type="PANTHER" id="PTHR40388">
    <property type="entry name" value="BRYOPORIN"/>
    <property type="match status" value="1"/>
</dbReference>
<evidence type="ECO:0000256" key="5">
    <source>
        <dbReference type="ARBA" id="ARBA00023331"/>
    </source>
</evidence>
<organism evidence="6 7">
    <name type="scientific">Pleurodeles waltl</name>
    <name type="common">Iberian ribbed newt</name>
    <dbReference type="NCBI Taxonomy" id="8319"/>
    <lineage>
        <taxon>Eukaryota</taxon>
        <taxon>Metazoa</taxon>
        <taxon>Chordata</taxon>
        <taxon>Craniata</taxon>
        <taxon>Vertebrata</taxon>
        <taxon>Euteleostomi</taxon>
        <taxon>Amphibia</taxon>
        <taxon>Batrachia</taxon>
        <taxon>Caudata</taxon>
        <taxon>Salamandroidea</taxon>
        <taxon>Salamandridae</taxon>
        <taxon>Pleurodelinae</taxon>
        <taxon>Pleurodeles</taxon>
    </lineage>
</organism>